<sequence>MDALSESASTVSPPPTDSIPKSPPLAFSRTSNDSLAPFTSIPLQSQRSTQSESDLSSPRSRSALSIMGLTESDLQKVVDQQSSAIDRLHDAFGAERQAWVSEKAWLYQRISSLEQLLKTRDHHSPAKSPVMSPSNGMASSNGITSPLSRAVHSTPKLPVIAEDDSILPLPLSQRREGAPQTIDLNARPPVPAATLARSSRSQRASSVSFDEDIKTDDVPISPPTTAMPGSPIPQAYRANAGHTPLKCTRPSTPPLWKMSLDGIEDTPTRNNTQINLMLTKSHEDEGDFPLTGPLSMPELPNQPDETNFTLEALSRRLEQVARSPELSRPTIYNEPSPGMLSPAEPANLDDIMASHSQHSSQRSSAVSPGSLPPVVAEPAEEQFNGVKLKKKPSVNFGAPFGQLGGFGGRKLS</sequence>
<dbReference type="AlphaFoldDB" id="A0AAN7YD46"/>
<feature type="compositionally biased region" description="Polar residues" evidence="1">
    <location>
        <begin position="131"/>
        <end position="147"/>
    </location>
</feature>
<feature type="compositionally biased region" description="Polar residues" evidence="1">
    <location>
        <begin position="41"/>
        <end position="50"/>
    </location>
</feature>
<feature type="compositionally biased region" description="Polar residues" evidence="1">
    <location>
        <begin position="1"/>
        <end position="11"/>
    </location>
</feature>
<dbReference type="Proteomes" id="UP001310890">
    <property type="component" value="Unassembled WGS sequence"/>
</dbReference>
<name>A0AAN7YD46_9PEZI</name>
<comment type="caution">
    <text evidence="2">The sequence shown here is derived from an EMBL/GenBank/DDBJ whole genome shotgun (WGS) entry which is preliminary data.</text>
</comment>
<evidence type="ECO:0000256" key="1">
    <source>
        <dbReference type="SAM" id="MobiDB-lite"/>
    </source>
</evidence>
<feature type="compositionally biased region" description="Low complexity" evidence="1">
    <location>
        <begin position="51"/>
        <end position="65"/>
    </location>
</feature>
<feature type="region of interest" description="Disordered" evidence="1">
    <location>
        <begin position="120"/>
        <end position="149"/>
    </location>
</feature>
<evidence type="ECO:0000313" key="2">
    <source>
        <dbReference type="EMBL" id="KAK5108771.1"/>
    </source>
</evidence>
<organism evidence="2 3">
    <name type="scientific">Meristemomyces frigidus</name>
    <dbReference type="NCBI Taxonomy" id="1508187"/>
    <lineage>
        <taxon>Eukaryota</taxon>
        <taxon>Fungi</taxon>
        <taxon>Dikarya</taxon>
        <taxon>Ascomycota</taxon>
        <taxon>Pezizomycotina</taxon>
        <taxon>Dothideomycetes</taxon>
        <taxon>Dothideomycetidae</taxon>
        <taxon>Mycosphaerellales</taxon>
        <taxon>Teratosphaeriaceae</taxon>
        <taxon>Meristemomyces</taxon>
    </lineage>
</organism>
<proteinExistence type="predicted"/>
<feature type="region of interest" description="Disordered" evidence="1">
    <location>
        <begin position="319"/>
        <end position="378"/>
    </location>
</feature>
<feature type="compositionally biased region" description="Low complexity" evidence="1">
    <location>
        <begin position="193"/>
        <end position="208"/>
    </location>
</feature>
<feature type="compositionally biased region" description="Pro residues" evidence="1">
    <location>
        <begin position="12"/>
        <end position="23"/>
    </location>
</feature>
<dbReference type="EMBL" id="JAVRRL010000078">
    <property type="protein sequence ID" value="KAK5108771.1"/>
    <property type="molecule type" value="Genomic_DNA"/>
</dbReference>
<feature type="region of interest" description="Disordered" evidence="1">
    <location>
        <begin position="193"/>
        <end position="230"/>
    </location>
</feature>
<reference evidence="2" key="1">
    <citation type="submission" date="2023-08" db="EMBL/GenBank/DDBJ databases">
        <title>Black Yeasts Isolated from many extreme environments.</title>
        <authorList>
            <person name="Coleine C."/>
            <person name="Stajich J.E."/>
            <person name="Selbmann L."/>
        </authorList>
    </citation>
    <scope>NUCLEOTIDE SEQUENCE</scope>
    <source>
        <strain evidence="2">CCFEE 5401</strain>
    </source>
</reference>
<feature type="compositionally biased region" description="Low complexity" evidence="1">
    <location>
        <begin position="353"/>
        <end position="367"/>
    </location>
</feature>
<accession>A0AAN7YD46</accession>
<protein>
    <submittedName>
        <fullName evidence="2">Uncharacterized protein</fullName>
    </submittedName>
</protein>
<gene>
    <name evidence="2" type="ORF">LTR62_007831</name>
</gene>
<evidence type="ECO:0000313" key="3">
    <source>
        <dbReference type="Proteomes" id="UP001310890"/>
    </source>
</evidence>
<feature type="region of interest" description="Disordered" evidence="1">
    <location>
        <begin position="1"/>
        <end position="70"/>
    </location>
</feature>